<accession>A0A150PQ29</accession>
<dbReference type="GO" id="GO:0016746">
    <property type="term" value="F:acyltransferase activity"/>
    <property type="evidence" value="ECO:0007669"/>
    <property type="project" value="InterPro"/>
</dbReference>
<dbReference type="Gene3D" id="3.30.559.10">
    <property type="entry name" value="Chloramphenicol acetyltransferase-like domain"/>
    <property type="match status" value="1"/>
</dbReference>
<proteinExistence type="predicted"/>
<feature type="domain" description="2-oxoacid dehydrogenase acyltransferase catalytic" evidence="2">
    <location>
        <begin position="2"/>
        <end position="43"/>
    </location>
</feature>
<sequence>MLIAPVVRDADRRSVLDLAKEIARLGEDTKSGPVKPEDLGGSRCHRQDGTGVGRGARWFAEDGRCLAHRPFEAIGDARQPWQHAS</sequence>
<dbReference type="InterPro" id="IPR023213">
    <property type="entry name" value="CAT-like_dom_sf"/>
</dbReference>
<reference evidence="3 4" key="1">
    <citation type="submission" date="2014-02" db="EMBL/GenBank/DDBJ databases">
        <title>The small core and large imbalanced accessory genome model reveals a collaborative survival strategy of Sorangium cellulosum strains in nature.</title>
        <authorList>
            <person name="Han K."/>
            <person name="Peng R."/>
            <person name="Blom J."/>
            <person name="Li Y.-Z."/>
        </authorList>
    </citation>
    <scope>NUCLEOTIDE SEQUENCE [LARGE SCALE GENOMIC DNA]</scope>
    <source>
        <strain evidence="3 4">So0157-18</strain>
    </source>
</reference>
<dbReference type="SUPFAM" id="SSF52777">
    <property type="entry name" value="CoA-dependent acyltransferases"/>
    <property type="match status" value="1"/>
</dbReference>
<dbReference type="Pfam" id="PF00198">
    <property type="entry name" value="2-oxoacid_dh"/>
    <property type="match status" value="1"/>
</dbReference>
<feature type="region of interest" description="Disordered" evidence="1">
    <location>
        <begin position="27"/>
        <end position="52"/>
    </location>
</feature>
<gene>
    <name evidence="3" type="ORF">BE04_08025</name>
</gene>
<evidence type="ECO:0000313" key="3">
    <source>
        <dbReference type="EMBL" id="KYF57760.1"/>
    </source>
</evidence>
<feature type="compositionally biased region" description="Basic and acidic residues" evidence="1">
    <location>
        <begin position="27"/>
        <end position="48"/>
    </location>
</feature>
<protein>
    <recommendedName>
        <fullName evidence="2">2-oxoacid dehydrogenase acyltransferase catalytic domain-containing protein</fullName>
    </recommendedName>
</protein>
<dbReference type="Proteomes" id="UP000075604">
    <property type="component" value="Unassembled WGS sequence"/>
</dbReference>
<comment type="caution">
    <text evidence="3">The sequence shown here is derived from an EMBL/GenBank/DDBJ whole genome shotgun (WGS) entry which is preliminary data.</text>
</comment>
<organism evidence="3 4">
    <name type="scientific">Sorangium cellulosum</name>
    <name type="common">Polyangium cellulosum</name>
    <dbReference type="NCBI Taxonomy" id="56"/>
    <lineage>
        <taxon>Bacteria</taxon>
        <taxon>Pseudomonadati</taxon>
        <taxon>Myxococcota</taxon>
        <taxon>Polyangia</taxon>
        <taxon>Polyangiales</taxon>
        <taxon>Polyangiaceae</taxon>
        <taxon>Sorangium</taxon>
    </lineage>
</organism>
<name>A0A150PQ29_SORCE</name>
<dbReference type="AlphaFoldDB" id="A0A150PQ29"/>
<evidence type="ECO:0000259" key="2">
    <source>
        <dbReference type="Pfam" id="PF00198"/>
    </source>
</evidence>
<dbReference type="EMBL" id="JELX01001757">
    <property type="protein sequence ID" value="KYF57760.1"/>
    <property type="molecule type" value="Genomic_DNA"/>
</dbReference>
<dbReference type="InterPro" id="IPR001078">
    <property type="entry name" value="2-oxoacid_DH_actylTfrase"/>
</dbReference>
<evidence type="ECO:0000313" key="4">
    <source>
        <dbReference type="Proteomes" id="UP000075604"/>
    </source>
</evidence>
<evidence type="ECO:0000256" key="1">
    <source>
        <dbReference type="SAM" id="MobiDB-lite"/>
    </source>
</evidence>